<dbReference type="CDD" id="cd00075">
    <property type="entry name" value="HATPase"/>
    <property type="match status" value="1"/>
</dbReference>
<evidence type="ECO:0000313" key="9">
    <source>
        <dbReference type="Proteomes" id="UP001310248"/>
    </source>
</evidence>
<proteinExistence type="predicted"/>
<dbReference type="Proteomes" id="UP001310248">
    <property type="component" value="Unassembled WGS sequence"/>
</dbReference>
<organism evidence="8 9">
    <name type="scientific">Agarivorans aestuarii</name>
    <dbReference type="NCBI Taxonomy" id="1563703"/>
    <lineage>
        <taxon>Bacteria</taxon>
        <taxon>Pseudomonadati</taxon>
        <taxon>Pseudomonadota</taxon>
        <taxon>Gammaproteobacteria</taxon>
        <taxon>Alteromonadales</taxon>
        <taxon>Alteromonadaceae</taxon>
        <taxon>Agarivorans</taxon>
    </lineage>
</organism>
<dbReference type="Gene3D" id="1.10.287.130">
    <property type="match status" value="1"/>
</dbReference>
<keyword evidence="4" id="KW-0805">Transcription regulation</keyword>
<dbReference type="PANTHER" id="PTHR30146:SF24">
    <property type="entry name" value="XYLOSE OPERON REGULATORY PROTEIN"/>
    <property type="match status" value="1"/>
</dbReference>
<dbReference type="Gene3D" id="3.40.50.2300">
    <property type="match status" value="2"/>
</dbReference>
<dbReference type="SMART" id="SM00387">
    <property type="entry name" value="HATPase_c"/>
    <property type="match status" value="1"/>
</dbReference>
<dbReference type="Pfam" id="PF02518">
    <property type="entry name" value="HATPase_c"/>
    <property type="match status" value="1"/>
</dbReference>
<dbReference type="Gene3D" id="3.30.565.10">
    <property type="entry name" value="Histidine kinase-like ATPase, C-terminal domain"/>
    <property type="match status" value="1"/>
</dbReference>
<dbReference type="CDD" id="cd06267">
    <property type="entry name" value="PBP1_LacI_sugar_binding-like"/>
    <property type="match status" value="1"/>
</dbReference>
<dbReference type="RefSeq" id="WP_329776960.1">
    <property type="nucleotide sequence ID" value="NZ_JAYDYW010000019.1"/>
</dbReference>
<keyword evidence="3" id="KW-0597">Phosphoprotein</keyword>
<dbReference type="Pfam" id="PF13377">
    <property type="entry name" value="Peripla_BP_3"/>
    <property type="match status" value="1"/>
</dbReference>
<dbReference type="SUPFAM" id="SSF55874">
    <property type="entry name" value="ATPase domain of HSP90 chaperone/DNA topoisomerase II/histidine kinase"/>
    <property type="match status" value="1"/>
</dbReference>
<dbReference type="InterPro" id="IPR004358">
    <property type="entry name" value="Sig_transdc_His_kin-like_C"/>
</dbReference>
<evidence type="ECO:0000256" key="1">
    <source>
        <dbReference type="ARBA" id="ARBA00000085"/>
    </source>
</evidence>
<dbReference type="InterPro" id="IPR003594">
    <property type="entry name" value="HATPase_dom"/>
</dbReference>
<accession>A0ABU7GA31</accession>
<comment type="caution">
    <text evidence="8">The sequence shown here is derived from an EMBL/GenBank/DDBJ whole genome shotgun (WGS) entry which is preliminary data.</text>
</comment>
<gene>
    <name evidence="8" type="ORF">SNR37_001604</name>
</gene>
<evidence type="ECO:0000256" key="4">
    <source>
        <dbReference type="ARBA" id="ARBA00023015"/>
    </source>
</evidence>
<keyword evidence="6" id="KW-0804">Transcription</keyword>
<dbReference type="EC" id="2.7.13.3" evidence="2"/>
<dbReference type="PANTHER" id="PTHR30146">
    <property type="entry name" value="LACI-RELATED TRANSCRIPTIONAL REPRESSOR"/>
    <property type="match status" value="1"/>
</dbReference>
<dbReference type="InterPro" id="IPR003661">
    <property type="entry name" value="HisK_dim/P_dom"/>
</dbReference>
<reference evidence="9" key="1">
    <citation type="submission" date="2023-07" db="EMBL/GenBank/DDBJ databases">
        <title>Draft genome sequence of Agarivorans aestuarii strain ZMCS4, a CAZymes producing bacteria isolated from the marine brown algae Clodostephus spongiosus.</title>
        <authorList>
            <person name="Lorente B."/>
            <person name="Cabral C."/>
            <person name="Frias J."/>
            <person name="Faria J."/>
            <person name="Toubarro D."/>
        </authorList>
    </citation>
    <scope>NUCLEOTIDE SEQUENCE [LARGE SCALE GENOMIC DNA]</scope>
    <source>
        <strain evidence="9">ZMCS4</strain>
    </source>
</reference>
<dbReference type="InterPro" id="IPR028082">
    <property type="entry name" value="Peripla_BP_I"/>
</dbReference>
<protein>
    <recommendedName>
        <fullName evidence="2">histidine kinase</fullName>
        <ecNumber evidence="2">2.7.13.3</ecNumber>
    </recommendedName>
</protein>
<dbReference type="InterPro" id="IPR036890">
    <property type="entry name" value="HATPase_C_sf"/>
</dbReference>
<name>A0ABU7GA31_9ALTE</name>
<dbReference type="PROSITE" id="PS50109">
    <property type="entry name" value="HIS_KIN"/>
    <property type="match status" value="1"/>
</dbReference>
<evidence type="ECO:0000313" key="8">
    <source>
        <dbReference type="EMBL" id="MEE1676272.1"/>
    </source>
</evidence>
<dbReference type="EMBL" id="JAYDYW010000019">
    <property type="protein sequence ID" value="MEE1676272.1"/>
    <property type="molecule type" value="Genomic_DNA"/>
</dbReference>
<evidence type="ECO:0000259" key="7">
    <source>
        <dbReference type="PROSITE" id="PS50109"/>
    </source>
</evidence>
<dbReference type="InterPro" id="IPR046335">
    <property type="entry name" value="LacI/GalR-like_sensor"/>
</dbReference>
<keyword evidence="9" id="KW-1185">Reference proteome</keyword>
<dbReference type="InterPro" id="IPR005467">
    <property type="entry name" value="His_kinase_dom"/>
</dbReference>
<evidence type="ECO:0000256" key="6">
    <source>
        <dbReference type="ARBA" id="ARBA00023163"/>
    </source>
</evidence>
<evidence type="ECO:0000256" key="5">
    <source>
        <dbReference type="ARBA" id="ARBA00023125"/>
    </source>
</evidence>
<dbReference type="InterPro" id="IPR036097">
    <property type="entry name" value="HisK_dim/P_sf"/>
</dbReference>
<evidence type="ECO:0000256" key="3">
    <source>
        <dbReference type="ARBA" id="ARBA00022553"/>
    </source>
</evidence>
<comment type="catalytic activity">
    <reaction evidence="1">
        <text>ATP + protein L-histidine = ADP + protein N-phospho-L-histidine.</text>
        <dbReference type="EC" id="2.7.13.3"/>
    </reaction>
</comment>
<dbReference type="SUPFAM" id="SSF47384">
    <property type="entry name" value="Homodimeric domain of signal transducing histidine kinase"/>
    <property type="match status" value="1"/>
</dbReference>
<feature type="domain" description="Histidine kinase" evidence="7">
    <location>
        <begin position="464"/>
        <end position="696"/>
    </location>
</feature>
<reference evidence="8 9" key="2">
    <citation type="submission" date="2023-12" db="EMBL/GenBank/DDBJ databases">
        <authorList>
            <consortium name="Cladostephus spongiosus"/>
            <person name="Lorente B."/>
            <person name="Cabral C."/>
            <person name="Frias J."/>
            <person name="Faria J."/>
            <person name="Toubarro D."/>
        </authorList>
    </citation>
    <scope>NUCLEOTIDE SEQUENCE [LARGE SCALE GENOMIC DNA]</scope>
    <source>
        <strain evidence="8 9">ZMCS4</strain>
    </source>
</reference>
<dbReference type="CDD" id="cd00082">
    <property type="entry name" value="HisKA"/>
    <property type="match status" value="1"/>
</dbReference>
<dbReference type="PRINTS" id="PR00344">
    <property type="entry name" value="BCTRLSENSOR"/>
</dbReference>
<sequence length="704" mass="77621">MKKRIAVILPTLSQTIDQQVIRGIQTSLDPQLFSCLFMPIGYLADEQEFQDKDLWLVKQLSNLDIDGVVLYGGGVGYKTSDKVMNKVVEAIGELPIVNVGSVIPGIPSVLVDNYSGMYQLSQHMLEIGCKDILYIDGPENNFDSQRRYKAFSDVLAEHGLSHNPEQHLHGDMTPVGAAKLCHQWLAKHQRLPDAIMCVNDLSAKGVIEELDRQQVAIPEQVKVSGFDDFEYADAIRPSLTTAIYPAQRTGSLAAQLVVESINGASLDAEYQLETMSVLRESSGAPSKEVEKRSNDEQNRLLIRQRDSNAQRLAVTRLLHQRQNLDTILTQAQPTLDELGIPELYIYQQGFSEQGKSHTYLAHHLQPGSLALAESITPLPAAFEDAIGDKAHQGLWVISELKSGQQHFGYMVALTEGVHAEFIEFMAPQIADIIDHQRLLEETKQYQAQVELSEKMAALGGLVSGVAHEINTPLGNGLLAASHLKEQIEQLAKQMSAQQLTKANFEKFVADATNTSEIIISSAQRAAELITSFKQVAVDQSYEEQRKINLADYINKVLRSLQHQLKGTKVELVTQLEPNLHVFTYPGAIAQVVTNLFGNALIHGLDHGKTLGKISITLEKTAQGAQLIVGDNGKGASQETVSHIFEPFYTTARGKGGCGLGMHIVYNLITQKLQWQLHVETQVEQGFNFTIAIPQQALNQTEAAS</sequence>
<evidence type="ECO:0000256" key="2">
    <source>
        <dbReference type="ARBA" id="ARBA00012438"/>
    </source>
</evidence>
<dbReference type="SUPFAM" id="SSF53822">
    <property type="entry name" value="Periplasmic binding protein-like I"/>
    <property type="match status" value="1"/>
</dbReference>
<keyword evidence="5" id="KW-0238">DNA-binding</keyword>